<protein>
    <submittedName>
        <fullName evidence="4">Uncharacterized protein</fullName>
    </submittedName>
</protein>
<keyword evidence="3" id="KW-0677">Repeat</keyword>
<dbReference type="PANTHER" id="PTHR24373:SF383">
    <property type="entry name" value="LEUCINE-RICH REPEAT-CONTAINING PROTEIN 15-LIKE"/>
    <property type="match status" value="1"/>
</dbReference>
<dbReference type="InterPro" id="IPR001611">
    <property type="entry name" value="Leu-rich_rpt"/>
</dbReference>
<dbReference type="Pfam" id="PF13855">
    <property type="entry name" value="LRR_8"/>
    <property type="match status" value="2"/>
</dbReference>
<reference evidence="4" key="1">
    <citation type="submission" date="2022-01" db="EMBL/GenBank/DDBJ databases">
        <authorList>
            <person name="King R."/>
        </authorList>
    </citation>
    <scope>NUCLEOTIDE SEQUENCE</scope>
</reference>
<reference evidence="4" key="2">
    <citation type="submission" date="2022-10" db="EMBL/GenBank/DDBJ databases">
        <authorList>
            <consortium name="ENA_rothamsted_submissions"/>
            <consortium name="culmorum"/>
            <person name="King R."/>
        </authorList>
    </citation>
    <scope>NUCLEOTIDE SEQUENCE</scope>
</reference>
<dbReference type="SUPFAM" id="SSF52058">
    <property type="entry name" value="L domain-like"/>
    <property type="match status" value="1"/>
</dbReference>
<dbReference type="GO" id="GO:0031012">
    <property type="term" value="C:extracellular matrix"/>
    <property type="evidence" value="ECO:0007669"/>
    <property type="project" value="TreeGrafter"/>
</dbReference>
<dbReference type="InterPro" id="IPR050328">
    <property type="entry name" value="Dev_Immune_Receptor"/>
</dbReference>
<dbReference type="GO" id="GO:0005615">
    <property type="term" value="C:extracellular space"/>
    <property type="evidence" value="ECO:0007669"/>
    <property type="project" value="TreeGrafter"/>
</dbReference>
<evidence type="ECO:0000313" key="5">
    <source>
        <dbReference type="Proteomes" id="UP001153620"/>
    </source>
</evidence>
<dbReference type="SMART" id="SM00369">
    <property type="entry name" value="LRR_TYP"/>
    <property type="match status" value="3"/>
</dbReference>
<dbReference type="Proteomes" id="UP001153620">
    <property type="component" value="Chromosome 3"/>
</dbReference>
<organism evidence="4 5">
    <name type="scientific">Chironomus riparius</name>
    <dbReference type="NCBI Taxonomy" id="315576"/>
    <lineage>
        <taxon>Eukaryota</taxon>
        <taxon>Metazoa</taxon>
        <taxon>Ecdysozoa</taxon>
        <taxon>Arthropoda</taxon>
        <taxon>Hexapoda</taxon>
        <taxon>Insecta</taxon>
        <taxon>Pterygota</taxon>
        <taxon>Neoptera</taxon>
        <taxon>Endopterygota</taxon>
        <taxon>Diptera</taxon>
        <taxon>Nematocera</taxon>
        <taxon>Chironomoidea</taxon>
        <taxon>Chironomidae</taxon>
        <taxon>Chironominae</taxon>
        <taxon>Chironomus</taxon>
    </lineage>
</organism>
<proteinExistence type="predicted"/>
<evidence type="ECO:0000313" key="4">
    <source>
        <dbReference type="EMBL" id="CAG9807198.1"/>
    </source>
</evidence>
<evidence type="ECO:0000256" key="3">
    <source>
        <dbReference type="ARBA" id="ARBA00022737"/>
    </source>
</evidence>
<dbReference type="EMBL" id="OU895879">
    <property type="protein sequence ID" value="CAG9807198.1"/>
    <property type="molecule type" value="Genomic_DNA"/>
</dbReference>
<dbReference type="InterPro" id="IPR032675">
    <property type="entry name" value="LRR_dom_sf"/>
</dbReference>
<dbReference type="InterPro" id="IPR003591">
    <property type="entry name" value="Leu-rich_rpt_typical-subtyp"/>
</dbReference>
<gene>
    <name evidence="4" type="ORF">CHIRRI_LOCUS10047</name>
</gene>
<accession>A0A9N9WWZ3</accession>
<dbReference type="OrthoDB" id="1600340at2759"/>
<keyword evidence="1" id="KW-0433">Leucine-rich repeat</keyword>
<name>A0A9N9WWZ3_9DIPT</name>
<evidence type="ECO:0000256" key="1">
    <source>
        <dbReference type="ARBA" id="ARBA00022614"/>
    </source>
</evidence>
<dbReference type="AlphaFoldDB" id="A0A9N9WWZ3"/>
<keyword evidence="5" id="KW-1185">Reference proteome</keyword>
<sequence>MNKLILRVNSPENPIVQVSGFHMHAKNNDEVQGLKGDIGNVDKFPRDIKNTFKNLTAIYFTNGQIKELSSDDLKPFPELVELYFDNNKIEVIEAGTFDFNSKLAGISFMNNKVIHINANVFDHLTDLKYLWLNGNQCSNDEARNDRNAVLDLIAATKSTCQNQVFLRMENKLNESVIKRGRNLDTSGNLEQKIDNLEAKMDIHDQITSSENEFADIVGTHTTGKTHNDVLGLYGTTGNIEKFPKGLERFRNLKVVYLYNGQIRELRSDDLQYLPELVELYFDNNKIEVIEDGTFKFNLKLVAISFKNNRVYHISANVFDHLTSLTYFWLNGNICPNSVARNDRNAVLSLIATAKSSCQSPAFVRLEKKLKSSSKVAVPTGKCIDSNEIFANFSTKLLDLKGHCLHRGSQAMEKINDFELDYGNMQSEFIQALNNKFDILKTSLNNCE</sequence>
<keyword evidence="2" id="KW-0732">Signal</keyword>
<dbReference type="PANTHER" id="PTHR24373">
    <property type="entry name" value="SLIT RELATED LEUCINE-RICH REPEAT NEURONAL PROTEIN"/>
    <property type="match status" value="1"/>
</dbReference>
<evidence type="ECO:0000256" key="2">
    <source>
        <dbReference type="ARBA" id="ARBA00022729"/>
    </source>
</evidence>
<dbReference type="Gene3D" id="3.80.10.10">
    <property type="entry name" value="Ribonuclease Inhibitor"/>
    <property type="match status" value="2"/>
</dbReference>